<keyword evidence="3" id="KW-1185">Reference proteome</keyword>
<keyword evidence="1" id="KW-0472">Membrane</keyword>
<keyword evidence="1" id="KW-0812">Transmembrane</keyword>
<reference evidence="2 3" key="1">
    <citation type="submission" date="2009-07" db="EMBL/GenBank/DDBJ databases">
        <authorList>
            <person name="Madupu R."/>
            <person name="Sebastian Y."/>
            <person name="Durkin A.S."/>
            <person name="Torralba M."/>
            <person name="Methe B."/>
            <person name="Sutton G.G."/>
            <person name="Strausberg R.L."/>
            <person name="Nelson K.E."/>
        </authorList>
    </citation>
    <scope>NUCLEOTIDE SEQUENCE [LARGE SCALE GENOMIC DNA]</scope>
    <source>
        <strain evidence="2 3">RM3268</strain>
    </source>
</reference>
<dbReference type="EMBL" id="ACYG01000027">
    <property type="protein sequence ID" value="EEV17118.1"/>
    <property type="molecule type" value="Genomic_DNA"/>
</dbReference>
<dbReference type="Proteomes" id="UP000005709">
    <property type="component" value="Unassembled WGS sequence"/>
</dbReference>
<comment type="caution">
    <text evidence="2">The sequence shown here is derived from an EMBL/GenBank/DDBJ whole genome shotgun (WGS) entry which is preliminary data.</text>
</comment>
<gene>
    <name evidence="2" type="ORF">CAMGR0001_1413</name>
</gene>
<dbReference type="AlphaFoldDB" id="C8PJL3"/>
<keyword evidence="1" id="KW-1133">Transmembrane helix</keyword>
<evidence type="ECO:0000313" key="2">
    <source>
        <dbReference type="EMBL" id="EEV17118.1"/>
    </source>
</evidence>
<proteinExistence type="predicted"/>
<accession>C8PJL3</accession>
<name>C8PJL3_9BACT</name>
<organism evidence="2 3">
    <name type="scientific">Campylobacter gracilis RM3268</name>
    <dbReference type="NCBI Taxonomy" id="553220"/>
    <lineage>
        <taxon>Bacteria</taxon>
        <taxon>Pseudomonadati</taxon>
        <taxon>Campylobacterota</taxon>
        <taxon>Epsilonproteobacteria</taxon>
        <taxon>Campylobacterales</taxon>
        <taxon>Campylobacteraceae</taxon>
        <taxon>Campylobacter</taxon>
    </lineage>
</organism>
<evidence type="ECO:0000256" key="1">
    <source>
        <dbReference type="SAM" id="Phobius"/>
    </source>
</evidence>
<evidence type="ECO:0000313" key="3">
    <source>
        <dbReference type="Proteomes" id="UP000005709"/>
    </source>
</evidence>
<protein>
    <submittedName>
        <fullName evidence="2">Uncharacterized protein</fullName>
    </submittedName>
</protein>
<feature type="transmembrane region" description="Helical" evidence="1">
    <location>
        <begin position="37"/>
        <end position="59"/>
    </location>
</feature>
<sequence length="82" mass="9095">MGSIFAMKFGMIYCYPCGKTIKFASNLCRVCKFLRCFSALGILLILDRACLVAGFGLVLRLNFTILGSSIKPFMPSRLLYVA</sequence>